<protein>
    <submittedName>
        <fullName evidence="1">Uncharacterized protein</fullName>
    </submittedName>
</protein>
<organism evidence="1 2">
    <name type="scientific">Catharanthus roseus</name>
    <name type="common">Madagascar periwinkle</name>
    <name type="synonym">Vinca rosea</name>
    <dbReference type="NCBI Taxonomy" id="4058"/>
    <lineage>
        <taxon>Eukaryota</taxon>
        <taxon>Viridiplantae</taxon>
        <taxon>Streptophyta</taxon>
        <taxon>Embryophyta</taxon>
        <taxon>Tracheophyta</taxon>
        <taxon>Spermatophyta</taxon>
        <taxon>Magnoliopsida</taxon>
        <taxon>eudicotyledons</taxon>
        <taxon>Gunneridae</taxon>
        <taxon>Pentapetalae</taxon>
        <taxon>asterids</taxon>
        <taxon>lamiids</taxon>
        <taxon>Gentianales</taxon>
        <taxon>Apocynaceae</taxon>
        <taxon>Rauvolfioideae</taxon>
        <taxon>Vinceae</taxon>
        <taxon>Catharanthinae</taxon>
        <taxon>Catharanthus</taxon>
    </lineage>
</organism>
<dbReference type="Proteomes" id="UP001060085">
    <property type="component" value="Linkage Group LG02"/>
</dbReference>
<evidence type="ECO:0000313" key="1">
    <source>
        <dbReference type="EMBL" id="KAI5675899.1"/>
    </source>
</evidence>
<keyword evidence="2" id="KW-1185">Reference proteome</keyword>
<dbReference type="EMBL" id="CM044702">
    <property type="protein sequence ID" value="KAI5675899.1"/>
    <property type="molecule type" value="Genomic_DNA"/>
</dbReference>
<proteinExistence type="predicted"/>
<reference evidence="2" key="1">
    <citation type="journal article" date="2023" name="Nat. Plants">
        <title>Single-cell RNA sequencing provides a high-resolution roadmap for understanding the multicellular compartmentation of specialized metabolism.</title>
        <authorList>
            <person name="Sun S."/>
            <person name="Shen X."/>
            <person name="Li Y."/>
            <person name="Li Y."/>
            <person name="Wang S."/>
            <person name="Li R."/>
            <person name="Zhang H."/>
            <person name="Shen G."/>
            <person name="Guo B."/>
            <person name="Wei J."/>
            <person name="Xu J."/>
            <person name="St-Pierre B."/>
            <person name="Chen S."/>
            <person name="Sun C."/>
        </authorList>
    </citation>
    <scope>NUCLEOTIDE SEQUENCE [LARGE SCALE GENOMIC DNA]</scope>
</reference>
<accession>A0ACC0BTH7</accession>
<comment type="caution">
    <text evidence="1">The sequence shown here is derived from an EMBL/GenBank/DDBJ whole genome shotgun (WGS) entry which is preliminary data.</text>
</comment>
<gene>
    <name evidence="1" type="ORF">M9H77_06849</name>
</gene>
<evidence type="ECO:0000313" key="2">
    <source>
        <dbReference type="Proteomes" id="UP001060085"/>
    </source>
</evidence>
<name>A0ACC0BTH7_CATRO</name>
<sequence length="120" mass="13560">MVELVKEMPVRAGPTQPARCDSDHYLNLYFSPPRERHTLSLCEVFGIAVPAWTDSGRGEKKTVFVIVLGCIFIPLPEEYPESWPDEILAEKLGDAHSCLTLDLTDNVLREIDEKDNAFEI</sequence>